<gene>
    <name evidence="2" type="ORF">IQ260_07390</name>
</gene>
<dbReference type="AlphaFoldDB" id="A0A928X4K3"/>
<dbReference type="InterPro" id="IPR029063">
    <property type="entry name" value="SAM-dependent_MTases_sf"/>
</dbReference>
<protein>
    <submittedName>
        <fullName evidence="2">Wzt carbohydrate-binding domain-containing protein</fullName>
    </submittedName>
</protein>
<dbReference type="Pfam" id="PF13489">
    <property type="entry name" value="Methyltransf_23"/>
    <property type="match status" value="1"/>
</dbReference>
<proteinExistence type="predicted"/>
<dbReference type="SUPFAM" id="SSF53335">
    <property type="entry name" value="S-adenosyl-L-methionine-dependent methyltransferases"/>
    <property type="match status" value="1"/>
</dbReference>
<dbReference type="Gene3D" id="2.70.50.60">
    <property type="entry name" value="abc- transporter (atp binding component) like domain"/>
    <property type="match status" value="1"/>
</dbReference>
<keyword evidence="3" id="KW-1185">Reference proteome</keyword>
<dbReference type="Gene3D" id="3.40.50.150">
    <property type="entry name" value="Vaccinia Virus protein VP39"/>
    <property type="match status" value="1"/>
</dbReference>
<accession>A0A928X4K3</accession>
<sequence>MATSYDQEFFWALHHGAKRSAQEIVPVVLELFHPKNIVDVGCGDGTWLSVFKEHGIQSCLGIDGLATKIQLRISQEEILAWDLSIPLKLQKTFDLVVSLEVAEHLPTSAAKTFVETLTSLGPVILFSAAIPSQGGTDHLNEQWPDYWAALFQNYNYVAVDCLRDILWSNDKVEPWYAQNILCFIRQDRLKDFPKLHQQWLAQPSASLSRVHPKIYLSKLIYSQDYPIAETFLASNGKLLKVNHNRFGYLDLEITCVDFRPDSAIGLDQALHIDINYRTQQSIYGPIFCVYIVDAEDRVYYETNTQQLGIPIELVQGQGTISLAMESLPLKTGNYFIDIGIFERNWSYLYDYHWHVYPLQMVNSRKDL</sequence>
<dbReference type="CDD" id="cd10147">
    <property type="entry name" value="Wzt_C-like"/>
    <property type="match status" value="1"/>
</dbReference>
<dbReference type="Proteomes" id="UP000615026">
    <property type="component" value="Unassembled WGS sequence"/>
</dbReference>
<evidence type="ECO:0000313" key="3">
    <source>
        <dbReference type="Proteomes" id="UP000615026"/>
    </source>
</evidence>
<feature type="domain" description="Wzt C-terminal" evidence="1">
    <location>
        <begin position="244"/>
        <end position="364"/>
    </location>
</feature>
<evidence type="ECO:0000259" key="1">
    <source>
        <dbReference type="Pfam" id="PF14524"/>
    </source>
</evidence>
<reference evidence="2" key="1">
    <citation type="submission" date="2020-10" db="EMBL/GenBank/DDBJ databases">
        <authorList>
            <person name="Castelo-Branco R."/>
            <person name="Eusebio N."/>
            <person name="Adriana R."/>
            <person name="Vieira A."/>
            <person name="Brugerolle De Fraissinette N."/>
            <person name="Rezende De Castro R."/>
            <person name="Schneider M.P."/>
            <person name="Vasconcelos V."/>
            <person name="Leao P.N."/>
        </authorList>
    </citation>
    <scope>NUCLEOTIDE SEQUENCE</scope>
    <source>
        <strain evidence="2">LEGE 11479</strain>
    </source>
</reference>
<dbReference type="EMBL" id="JADEXP010000044">
    <property type="protein sequence ID" value="MBE9066473.1"/>
    <property type="molecule type" value="Genomic_DNA"/>
</dbReference>
<dbReference type="RefSeq" id="WP_193992248.1">
    <property type="nucleotide sequence ID" value="NZ_JADEXP010000044.1"/>
</dbReference>
<dbReference type="CDD" id="cd02440">
    <property type="entry name" value="AdoMet_MTases"/>
    <property type="match status" value="1"/>
</dbReference>
<comment type="caution">
    <text evidence="2">The sequence shown here is derived from an EMBL/GenBank/DDBJ whole genome shotgun (WGS) entry which is preliminary data.</text>
</comment>
<dbReference type="InterPro" id="IPR029439">
    <property type="entry name" value="Wzt_C"/>
</dbReference>
<organism evidence="2 3">
    <name type="scientific">Leptolyngbya cf. ectocarpi LEGE 11479</name>
    <dbReference type="NCBI Taxonomy" id="1828722"/>
    <lineage>
        <taxon>Bacteria</taxon>
        <taxon>Bacillati</taxon>
        <taxon>Cyanobacteriota</taxon>
        <taxon>Cyanophyceae</taxon>
        <taxon>Leptolyngbyales</taxon>
        <taxon>Leptolyngbyaceae</taxon>
        <taxon>Leptolyngbya group</taxon>
        <taxon>Leptolyngbya</taxon>
    </lineage>
</organism>
<name>A0A928X4K3_LEPEC</name>
<evidence type="ECO:0000313" key="2">
    <source>
        <dbReference type="EMBL" id="MBE9066473.1"/>
    </source>
</evidence>
<dbReference type="Pfam" id="PF14524">
    <property type="entry name" value="Wzt_C"/>
    <property type="match status" value="1"/>
</dbReference>